<dbReference type="RefSeq" id="WP_149231802.1">
    <property type="nucleotide sequence ID" value="NZ_JALJXJ010000006.1"/>
</dbReference>
<keyword evidence="4" id="KW-1185">Reference proteome</keyword>
<dbReference type="GO" id="GO:0042602">
    <property type="term" value="F:riboflavin reductase (NADPH) activity"/>
    <property type="evidence" value="ECO:0007669"/>
    <property type="project" value="TreeGrafter"/>
</dbReference>
<dbReference type="Proteomes" id="UP000324927">
    <property type="component" value="Unassembled WGS sequence"/>
</dbReference>
<feature type="domain" description="Flavin reductase like" evidence="2">
    <location>
        <begin position="24"/>
        <end position="169"/>
    </location>
</feature>
<dbReference type="GO" id="GO:0006208">
    <property type="term" value="P:pyrimidine nucleobase catabolic process"/>
    <property type="evidence" value="ECO:0007669"/>
    <property type="project" value="TreeGrafter"/>
</dbReference>
<evidence type="ECO:0000313" key="4">
    <source>
        <dbReference type="Proteomes" id="UP000324927"/>
    </source>
</evidence>
<dbReference type="InterPro" id="IPR002563">
    <property type="entry name" value="Flavin_Rdtase-like_dom"/>
</dbReference>
<dbReference type="EMBL" id="VTTN01000005">
    <property type="protein sequence ID" value="KAA0595616.1"/>
    <property type="molecule type" value="Genomic_DNA"/>
</dbReference>
<comment type="caution">
    <text evidence="3">The sequence shown here is derived from an EMBL/GenBank/DDBJ whole genome shotgun (WGS) entry which is preliminary data.</text>
</comment>
<dbReference type="AlphaFoldDB" id="A0A5A9GME7"/>
<name>A0A5A9GME7_AZOLI</name>
<gene>
    <name evidence="3" type="ORF">FZ942_14515</name>
</gene>
<dbReference type="PANTHER" id="PTHR30466">
    <property type="entry name" value="FLAVIN REDUCTASE"/>
    <property type="match status" value="1"/>
</dbReference>
<dbReference type="PANTHER" id="PTHR30466:SF1">
    <property type="entry name" value="FMN REDUCTASE (NADH) RUTF"/>
    <property type="match status" value="1"/>
</dbReference>
<accession>A0A5A9GME7</accession>
<dbReference type="InterPro" id="IPR050268">
    <property type="entry name" value="NADH-dep_flavin_reductase"/>
</dbReference>
<dbReference type="GO" id="GO:0010181">
    <property type="term" value="F:FMN binding"/>
    <property type="evidence" value="ECO:0007669"/>
    <property type="project" value="InterPro"/>
</dbReference>
<dbReference type="Gene3D" id="2.30.110.10">
    <property type="entry name" value="Electron Transport, Fmn-binding Protein, Chain A"/>
    <property type="match status" value="1"/>
</dbReference>
<reference evidence="3 4" key="1">
    <citation type="submission" date="2019-08" db="EMBL/GenBank/DDBJ databases">
        <authorList>
            <person name="Grouzdev D."/>
            <person name="Tikhonova E."/>
            <person name="Kravchenko I."/>
        </authorList>
    </citation>
    <scope>NUCLEOTIDE SEQUENCE [LARGE SCALE GENOMIC DNA]</scope>
    <source>
        <strain evidence="3 4">59b</strain>
    </source>
</reference>
<evidence type="ECO:0000256" key="1">
    <source>
        <dbReference type="ARBA" id="ARBA00023002"/>
    </source>
</evidence>
<dbReference type="InterPro" id="IPR012349">
    <property type="entry name" value="Split_barrel_FMN-bd"/>
</dbReference>
<dbReference type="SUPFAM" id="SSF50475">
    <property type="entry name" value="FMN-binding split barrel"/>
    <property type="match status" value="1"/>
</dbReference>
<proteinExistence type="predicted"/>
<dbReference type="SMART" id="SM00903">
    <property type="entry name" value="Flavin_Reduct"/>
    <property type="match status" value="1"/>
</dbReference>
<dbReference type="Pfam" id="PF01613">
    <property type="entry name" value="Flavin_Reduct"/>
    <property type="match status" value="1"/>
</dbReference>
<sequence>MSATAAPLPPAPLPPEALAFRDGMSRLGAAVNLVTTDGPAGRHGLTVSAVCSVTDTPPTLLVCINANAFAHDAFLENGVLCVNVLNADHQELSRSFARWTGEDRFAGGSWTSDGTGAPVLSGASASFDCRIVDHQRKGTHTVLFCEVQATTLRDGPGGGLIWFNRSFHTLGTSA</sequence>
<keyword evidence="1" id="KW-0560">Oxidoreductase</keyword>
<organism evidence="3 4">
    <name type="scientific">Azospirillum lipoferum</name>
    <dbReference type="NCBI Taxonomy" id="193"/>
    <lineage>
        <taxon>Bacteria</taxon>
        <taxon>Pseudomonadati</taxon>
        <taxon>Pseudomonadota</taxon>
        <taxon>Alphaproteobacteria</taxon>
        <taxon>Rhodospirillales</taxon>
        <taxon>Azospirillaceae</taxon>
        <taxon>Azospirillum</taxon>
    </lineage>
</organism>
<protein>
    <submittedName>
        <fullName evidence="3">Flavin reductase</fullName>
    </submittedName>
</protein>
<dbReference type="OrthoDB" id="9789254at2"/>
<evidence type="ECO:0000313" key="3">
    <source>
        <dbReference type="EMBL" id="KAA0595616.1"/>
    </source>
</evidence>
<evidence type="ECO:0000259" key="2">
    <source>
        <dbReference type="SMART" id="SM00903"/>
    </source>
</evidence>